<dbReference type="InterPro" id="IPR005184">
    <property type="entry name" value="DUF306_Meta_HslJ"/>
</dbReference>
<comment type="caution">
    <text evidence="2">The sequence shown here is derived from an EMBL/GenBank/DDBJ whole genome shotgun (WGS) entry which is preliminary data.</text>
</comment>
<dbReference type="PANTHER" id="PTHR35535:SF1">
    <property type="entry name" value="HEAT SHOCK PROTEIN HSLJ"/>
    <property type="match status" value="1"/>
</dbReference>
<feature type="domain" description="DUF306" evidence="1">
    <location>
        <begin position="51"/>
        <end position="155"/>
    </location>
</feature>
<gene>
    <name evidence="2" type="ORF">FBY41_1486</name>
</gene>
<dbReference type="InterPro" id="IPR038670">
    <property type="entry name" value="HslJ-like_sf"/>
</dbReference>
<accession>A0A543I3H0</accession>
<organism evidence="2 3">
    <name type="scientific">Humibacillus xanthopallidus</name>
    <dbReference type="NCBI Taxonomy" id="412689"/>
    <lineage>
        <taxon>Bacteria</taxon>
        <taxon>Bacillati</taxon>
        <taxon>Actinomycetota</taxon>
        <taxon>Actinomycetes</taxon>
        <taxon>Micrococcales</taxon>
        <taxon>Intrasporangiaceae</taxon>
        <taxon>Humibacillus</taxon>
    </lineage>
</organism>
<dbReference type="Proteomes" id="UP000316747">
    <property type="component" value="Unassembled WGS sequence"/>
</dbReference>
<keyword evidence="2" id="KW-0346">Stress response</keyword>
<dbReference type="Pfam" id="PF03724">
    <property type="entry name" value="META"/>
    <property type="match status" value="1"/>
</dbReference>
<protein>
    <submittedName>
        <fullName evidence="2">Heat shock protein HslJ</fullName>
    </submittedName>
</protein>
<reference evidence="2 3" key="1">
    <citation type="submission" date="2019-06" db="EMBL/GenBank/DDBJ databases">
        <title>Genome sequencing of plant associated microbes to promote plant fitness in Sorghum bicolor and Oryza sativa.</title>
        <authorList>
            <person name="Coleman-Derr D."/>
        </authorList>
    </citation>
    <scope>NUCLEOTIDE SEQUENCE [LARGE SCALE GENOMIC DNA]</scope>
    <source>
        <strain evidence="2 3">KV-663</strain>
    </source>
</reference>
<evidence type="ECO:0000259" key="1">
    <source>
        <dbReference type="Pfam" id="PF03724"/>
    </source>
</evidence>
<dbReference type="AlphaFoldDB" id="A0A543I3H0"/>
<keyword evidence="3" id="KW-1185">Reference proteome</keyword>
<proteinExistence type="predicted"/>
<name>A0A543I3H0_9MICO</name>
<evidence type="ECO:0000313" key="3">
    <source>
        <dbReference type="Proteomes" id="UP000316747"/>
    </source>
</evidence>
<dbReference type="PANTHER" id="PTHR35535">
    <property type="entry name" value="HEAT SHOCK PROTEIN HSLJ"/>
    <property type="match status" value="1"/>
</dbReference>
<dbReference type="EMBL" id="VFPM01000001">
    <property type="protein sequence ID" value="TQM65101.1"/>
    <property type="molecule type" value="Genomic_DNA"/>
</dbReference>
<dbReference type="InterPro" id="IPR053147">
    <property type="entry name" value="Hsp_HslJ-like"/>
</dbReference>
<dbReference type="RefSeq" id="WP_141842713.1">
    <property type="nucleotide sequence ID" value="NZ_VFPM01000001.1"/>
</dbReference>
<evidence type="ECO:0000313" key="2">
    <source>
        <dbReference type="EMBL" id="TQM65101.1"/>
    </source>
</evidence>
<dbReference type="OrthoDB" id="507754at2"/>
<sequence>MTRNLPEARTTSTAPTGRRRPGALLWVLVALVAGLLLGGCGSSSGAGGTPDLAGKTFTSTEVRGTELVSGSSVTLSFEDGRISANAGCNTMNGAATWDTGKLVVTGPMASTMMGCSEALTTQDQWLSSFLTSSPALTLDGDTLTLGDATSGMTLTAKT</sequence>
<dbReference type="Gene3D" id="2.40.128.270">
    <property type="match status" value="1"/>
</dbReference>